<evidence type="ECO:0000313" key="1">
    <source>
        <dbReference type="EMBL" id="EKO32026.1"/>
    </source>
</evidence>
<protein>
    <submittedName>
        <fullName evidence="1">Uncharacterized protein</fullName>
    </submittedName>
</protein>
<gene>
    <name evidence="1" type="ORF">LEP1GSC179_1443</name>
</gene>
<keyword evidence="2" id="KW-1185">Reference proteome</keyword>
<comment type="caution">
    <text evidence="1">The sequence shown here is derived from an EMBL/GenBank/DDBJ whole genome shotgun (WGS) entry which is preliminary data.</text>
</comment>
<name>A0A0E2B9I0_9LEPT</name>
<dbReference type="EMBL" id="AHON02000083">
    <property type="protein sequence ID" value="EKO32026.1"/>
    <property type="molecule type" value="Genomic_DNA"/>
</dbReference>
<accession>A0A0E2B9I0</accession>
<organism evidence="1 2">
    <name type="scientific">Leptospira santarosai str. MOR084</name>
    <dbReference type="NCBI Taxonomy" id="1049984"/>
    <lineage>
        <taxon>Bacteria</taxon>
        <taxon>Pseudomonadati</taxon>
        <taxon>Spirochaetota</taxon>
        <taxon>Spirochaetia</taxon>
        <taxon>Leptospirales</taxon>
        <taxon>Leptospiraceae</taxon>
        <taxon>Leptospira</taxon>
    </lineage>
</organism>
<dbReference type="AlphaFoldDB" id="A0A0E2B9I0"/>
<evidence type="ECO:0000313" key="2">
    <source>
        <dbReference type="Proteomes" id="UP000006329"/>
    </source>
</evidence>
<proteinExistence type="predicted"/>
<sequence length="45" mass="5407">MKFVYDSSDSDLWEFLHSDRLRLSYAELTLITTNFLKKAKNQFFS</sequence>
<reference evidence="1" key="1">
    <citation type="submission" date="2012-10" db="EMBL/GenBank/DDBJ databases">
        <authorList>
            <person name="Harkins D.M."/>
            <person name="Durkin A.S."/>
            <person name="Brinkac L.M."/>
            <person name="Haft D.H."/>
            <person name="Selengut J.D."/>
            <person name="Sanka R."/>
            <person name="DePew J."/>
            <person name="Purushe J."/>
            <person name="Matthias M.A."/>
            <person name="Vinetz J.M."/>
            <person name="Sutton G.G."/>
            <person name="Nierman W.C."/>
            <person name="Fouts D.E."/>
        </authorList>
    </citation>
    <scope>NUCLEOTIDE SEQUENCE [LARGE SCALE GENOMIC DNA]</scope>
    <source>
        <strain evidence="1">MOR084</strain>
    </source>
</reference>
<dbReference type="Proteomes" id="UP000006329">
    <property type="component" value="Unassembled WGS sequence"/>
</dbReference>